<feature type="transmembrane region" description="Helical" evidence="2">
    <location>
        <begin position="73"/>
        <end position="94"/>
    </location>
</feature>
<gene>
    <name evidence="3" type="ORF">C4H11_11190</name>
</gene>
<keyword evidence="4" id="KW-1185">Reference proteome</keyword>
<dbReference type="Proteomes" id="UP000238304">
    <property type="component" value="Chromosome"/>
</dbReference>
<dbReference type="EMBL" id="CP027231">
    <property type="protein sequence ID" value="AVM53419.1"/>
    <property type="molecule type" value="Genomic_DNA"/>
</dbReference>
<keyword evidence="2" id="KW-1133">Transmembrane helix</keyword>
<evidence type="ECO:0000256" key="2">
    <source>
        <dbReference type="SAM" id="Phobius"/>
    </source>
</evidence>
<dbReference type="Pfam" id="PF17145">
    <property type="entry name" value="DUF5119"/>
    <property type="match status" value="1"/>
</dbReference>
<accession>A0ABN5ILE6</accession>
<proteinExistence type="predicted"/>
<name>A0ABN5ILE6_9BACE</name>
<evidence type="ECO:0000313" key="3">
    <source>
        <dbReference type="EMBL" id="AVM53419.1"/>
    </source>
</evidence>
<evidence type="ECO:0000313" key="4">
    <source>
        <dbReference type="Proteomes" id="UP000238304"/>
    </source>
</evidence>
<evidence type="ECO:0000256" key="1">
    <source>
        <dbReference type="SAM" id="MobiDB-lite"/>
    </source>
</evidence>
<sequence>MLNKERRMIMGMTTGAGMTTRSGMTARSGRASGFMETGSASPSGTERTKGNGLRATKYTSVVRAGGLRAIGTSLAAAALTVCTALAAALIAGTLSSCEHKELYYPSLPSAEVRVHFDWSAAPDAHAEGMCAWFFPEEGGKPVRCDFTDPSGGTARIPWGNYRAVYMNNDTEVVQVRGEESLATLELYTRQSSLLEAVNSRGDIRGANPGDEPVVAAPDAVWGGSLGSIRIERGDDEKAVRTVVLPVQPQTYVVSLEVVNVENLKYVSAVGASLSGLSGSLLLGAGTLSGVRSTVPFAADSDGASKITGSMQIFGLSASADTGHTLTIYIILADGSKRYYRYDVSGQVNDAPDKRHIRIAIDKLSLPKPIVNGGGFHPKVDDWETEEQTLTL</sequence>
<keyword evidence="2" id="KW-0472">Membrane</keyword>
<feature type="region of interest" description="Disordered" evidence="1">
    <location>
        <begin position="32"/>
        <end position="51"/>
    </location>
</feature>
<keyword evidence="2" id="KW-0812">Transmembrane</keyword>
<dbReference type="InterPro" id="IPR033410">
    <property type="entry name" value="DUF5119"/>
</dbReference>
<protein>
    <submittedName>
        <fullName evidence="3">DUF5119 domain-containing protein</fullName>
    </submittedName>
</protein>
<organism evidence="3 4">
    <name type="scientific">Bacteroides zoogleoformans</name>
    <dbReference type="NCBI Taxonomy" id="28119"/>
    <lineage>
        <taxon>Bacteria</taxon>
        <taxon>Pseudomonadati</taxon>
        <taxon>Bacteroidota</taxon>
        <taxon>Bacteroidia</taxon>
        <taxon>Bacteroidales</taxon>
        <taxon>Bacteroidaceae</taxon>
        <taxon>Bacteroides</taxon>
    </lineage>
</organism>
<reference evidence="3 4" key="1">
    <citation type="submission" date="2018-02" db="EMBL/GenBank/DDBJ databases">
        <authorList>
            <person name="Holder M.E."/>
            <person name="Ajami N.J."/>
            <person name="Petrosino J.F."/>
        </authorList>
    </citation>
    <scope>NUCLEOTIDE SEQUENCE [LARGE SCALE GENOMIC DNA]</scope>
    <source>
        <strain evidence="3 4">ATCC 33285</strain>
    </source>
</reference>